<evidence type="ECO:0000256" key="6">
    <source>
        <dbReference type="SAM" id="MobiDB-lite"/>
    </source>
</evidence>
<accession>A0A8S5PAH3</accession>
<sequence>MALKGIDVSQWQGNIDWQKVKSADIQFAMLRAGYGRNNLDTKFHRNAQGAIAAGIPIGLYWFSYALNVEMARREAQYAVEVAKKYKITWPIAYDLEYDTVSYADKNGVAITKILATQMAVAFCEEIKRLGYIPMVYTNLDYLNRYFDRSKLPYELWYAQYASTASVADKEIWQYSSKGSVPGIAGNVDMNHGYKDYGNGGDSKPDPAPTPSPAPSGTTLNLAVAVMQGKYGAGQDRKNALGTRYQEVQDFINHIAGASTDTLVAEVMQGKYGNGKTREIVLGGKYKAVQDKINGKGSGAVYYTVRSGDTLSGIAAKYGTTYQKLAQMNGIANPNKIYAGQKLRIK</sequence>
<dbReference type="SUPFAM" id="SSF51445">
    <property type="entry name" value="(Trans)glycosidases"/>
    <property type="match status" value="1"/>
</dbReference>
<feature type="region of interest" description="Disordered" evidence="6">
    <location>
        <begin position="194"/>
        <end position="216"/>
    </location>
</feature>
<dbReference type="SMART" id="SM00257">
    <property type="entry name" value="LysM"/>
    <property type="match status" value="1"/>
</dbReference>
<dbReference type="Pfam" id="PF08230">
    <property type="entry name" value="CW_7"/>
    <property type="match status" value="2"/>
</dbReference>
<dbReference type="InterPro" id="IPR013168">
    <property type="entry name" value="Cpl_7_lyso_C"/>
</dbReference>
<dbReference type="InterPro" id="IPR018077">
    <property type="entry name" value="Glyco_hydro_fam25_subgr"/>
</dbReference>
<dbReference type="Gene3D" id="3.20.20.80">
    <property type="entry name" value="Glycosidases"/>
    <property type="match status" value="1"/>
</dbReference>
<dbReference type="PROSITE" id="PS51904">
    <property type="entry name" value="GLYCOSYL_HYDROL_F25_2"/>
    <property type="match status" value="1"/>
</dbReference>
<dbReference type="CDD" id="cd06414">
    <property type="entry name" value="GH25_LytC-like"/>
    <property type="match status" value="1"/>
</dbReference>
<dbReference type="GO" id="GO:0016998">
    <property type="term" value="P:cell wall macromolecule catabolic process"/>
    <property type="evidence" value="ECO:0007669"/>
    <property type="project" value="InterPro"/>
</dbReference>
<dbReference type="SUPFAM" id="SSF54106">
    <property type="entry name" value="LysM domain"/>
    <property type="match status" value="1"/>
</dbReference>
<dbReference type="Pfam" id="PF01476">
    <property type="entry name" value="LysM"/>
    <property type="match status" value="1"/>
</dbReference>
<dbReference type="GO" id="GO:0003796">
    <property type="term" value="F:lysozyme activity"/>
    <property type="evidence" value="ECO:0007669"/>
    <property type="project" value="UniProtKB-EC"/>
</dbReference>
<keyword evidence="5" id="KW-0326">Glycosidase</keyword>
<dbReference type="PROSITE" id="PS51782">
    <property type="entry name" value="LYSM"/>
    <property type="match status" value="1"/>
</dbReference>
<evidence type="ECO:0000256" key="5">
    <source>
        <dbReference type="ARBA" id="ARBA00023295"/>
    </source>
</evidence>
<protein>
    <recommendedName>
        <fullName evidence="3">lysozyme</fullName>
        <ecNumber evidence="3">3.2.1.17</ecNumber>
    </recommendedName>
</protein>
<keyword evidence="4" id="KW-0378">Hydrolase</keyword>
<dbReference type="InterPro" id="IPR017853">
    <property type="entry name" value="GH"/>
</dbReference>
<dbReference type="SMART" id="SM00641">
    <property type="entry name" value="Glyco_25"/>
    <property type="match status" value="1"/>
</dbReference>
<comment type="catalytic activity">
    <reaction evidence="1">
        <text>Hydrolysis of (1-&gt;4)-beta-linkages between N-acetylmuramic acid and N-acetyl-D-glucosamine residues in a peptidoglycan and between N-acetyl-D-glucosamine residues in chitodextrins.</text>
        <dbReference type="EC" id="3.2.1.17"/>
    </reaction>
</comment>
<evidence type="ECO:0000259" key="7">
    <source>
        <dbReference type="PROSITE" id="PS51782"/>
    </source>
</evidence>
<comment type="similarity">
    <text evidence="2">Belongs to the glycosyl hydrolase 25 family.</text>
</comment>
<dbReference type="Gene3D" id="3.10.350.10">
    <property type="entry name" value="LysM domain"/>
    <property type="match status" value="1"/>
</dbReference>
<evidence type="ECO:0000256" key="1">
    <source>
        <dbReference type="ARBA" id="ARBA00000632"/>
    </source>
</evidence>
<dbReference type="CDD" id="cd00118">
    <property type="entry name" value="LysM"/>
    <property type="match status" value="1"/>
</dbReference>
<dbReference type="GO" id="GO:0016052">
    <property type="term" value="P:carbohydrate catabolic process"/>
    <property type="evidence" value="ECO:0007669"/>
    <property type="project" value="TreeGrafter"/>
</dbReference>
<evidence type="ECO:0000256" key="3">
    <source>
        <dbReference type="ARBA" id="ARBA00012732"/>
    </source>
</evidence>
<dbReference type="InterPro" id="IPR002053">
    <property type="entry name" value="Glyco_hydro_25"/>
</dbReference>
<evidence type="ECO:0000256" key="4">
    <source>
        <dbReference type="ARBA" id="ARBA00022801"/>
    </source>
</evidence>
<dbReference type="InterPro" id="IPR036779">
    <property type="entry name" value="LysM_dom_sf"/>
</dbReference>
<reference evidence="8" key="1">
    <citation type="journal article" date="2021" name="Proc. Natl. Acad. Sci. U.S.A.">
        <title>A Catalog of Tens of Thousands of Viruses from Human Metagenomes Reveals Hidden Associations with Chronic Diseases.</title>
        <authorList>
            <person name="Tisza M.J."/>
            <person name="Buck C.B."/>
        </authorList>
    </citation>
    <scope>NUCLEOTIDE SEQUENCE</scope>
    <source>
        <strain evidence="8">Ctsfh5</strain>
    </source>
</reference>
<dbReference type="EC" id="3.2.1.17" evidence="3"/>
<evidence type="ECO:0000256" key="2">
    <source>
        <dbReference type="ARBA" id="ARBA00010646"/>
    </source>
</evidence>
<dbReference type="SMART" id="SM01095">
    <property type="entry name" value="Cpl-7"/>
    <property type="match status" value="2"/>
</dbReference>
<dbReference type="EMBL" id="BK015369">
    <property type="protein sequence ID" value="DAE03613.1"/>
    <property type="molecule type" value="Genomic_DNA"/>
</dbReference>
<feature type="domain" description="LysM" evidence="7">
    <location>
        <begin position="300"/>
        <end position="344"/>
    </location>
</feature>
<evidence type="ECO:0000313" key="8">
    <source>
        <dbReference type="EMBL" id="DAE03613.1"/>
    </source>
</evidence>
<dbReference type="PANTHER" id="PTHR34135:SF2">
    <property type="entry name" value="LYSOZYME"/>
    <property type="match status" value="1"/>
</dbReference>
<dbReference type="GO" id="GO:0009253">
    <property type="term" value="P:peptidoglycan catabolic process"/>
    <property type="evidence" value="ECO:0007669"/>
    <property type="project" value="InterPro"/>
</dbReference>
<dbReference type="InterPro" id="IPR018392">
    <property type="entry name" value="LysM"/>
</dbReference>
<organism evidence="8">
    <name type="scientific">Siphoviridae sp. ctsfh5</name>
    <dbReference type="NCBI Taxonomy" id="2825697"/>
    <lineage>
        <taxon>Viruses</taxon>
        <taxon>Duplodnaviria</taxon>
        <taxon>Heunggongvirae</taxon>
        <taxon>Uroviricota</taxon>
        <taxon>Caudoviricetes</taxon>
    </lineage>
</organism>
<dbReference type="PANTHER" id="PTHR34135">
    <property type="entry name" value="LYSOZYME"/>
    <property type="match status" value="1"/>
</dbReference>
<dbReference type="Pfam" id="PF01183">
    <property type="entry name" value="Glyco_hydro_25"/>
    <property type="match status" value="1"/>
</dbReference>
<name>A0A8S5PAH3_9CAUD</name>
<proteinExistence type="inferred from homology"/>